<organism evidence="5 6">
    <name type="scientific">Micromonospora zhanjiangensis</name>
    <dbReference type="NCBI Taxonomy" id="1522057"/>
    <lineage>
        <taxon>Bacteria</taxon>
        <taxon>Bacillati</taxon>
        <taxon>Actinomycetota</taxon>
        <taxon>Actinomycetes</taxon>
        <taxon>Micromonosporales</taxon>
        <taxon>Micromonosporaceae</taxon>
        <taxon>Micromonospora</taxon>
    </lineage>
</organism>
<keyword evidence="3 5" id="KW-0067">ATP-binding</keyword>
<sequence length="244" mass="26187">MTTDLLVARALTRRYGSLTAVDRVDLRVNAGERHALIGPNGAGKTTLLDLVGGATRPDGGRLHLAGRDITRLGPARRSRLGIGRIHQRPAVWPSLTALDNVIVAALPHRRVGPGRFHSRVRRPCLALLDEVGLTGGGTEAAAHLSHGQRRQLELAMALAGRPRLLLLDEPAAGLSAVEVHRLVDLLSSLPRTVAVLLVEHRLDLVYRLADRVTVLSDGRPVATGTPDEIRRSAAVRRAYAEAVG</sequence>
<accession>A0ABV8KSI4</accession>
<proteinExistence type="predicted"/>
<evidence type="ECO:0000256" key="3">
    <source>
        <dbReference type="ARBA" id="ARBA00022840"/>
    </source>
</evidence>
<dbReference type="PANTHER" id="PTHR45772">
    <property type="entry name" value="CONSERVED COMPONENT OF ABC TRANSPORTER FOR NATURAL AMINO ACIDS-RELATED"/>
    <property type="match status" value="1"/>
</dbReference>
<dbReference type="PANTHER" id="PTHR45772:SF2">
    <property type="entry name" value="ABC TRANSPORTER ATP-BINDING PROTEIN"/>
    <property type="match status" value="1"/>
</dbReference>
<protein>
    <submittedName>
        <fullName evidence="5">ABC transporter ATP-binding protein</fullName>
    </submittedName>
</protein>
<dbReference type="InterPro" id="IPR027417">
    <property type="entry name" value="P-loop_NTPase"/>
</dbReference>
<keyword evidence="6" id="KW-1185">Reference proteome</keyword>
<dbReference type="RefSeq" id="WP_377549871.1">
    <property type="nucleotide sequence ID" value="NZ_JBHSBN010000020.1"/>
</dbReference>
<keyword evidence="1" id="KW-0813">Transport</keyword>
<dbReference type="InterPro" id="IPR051120">
    <property type="entry name" value="ABC_AA/LPS_Transport"/>
</dbReference>
<evidence type="ECO:0000313" key="6">
    <source>
        <dbReference type="Proteomes" id="UP001595868"/>
    </source>
</evidence>
<dbReference type="GO" id="GO:0005524">
    <property type="term" value="F:ATP binding"/>
    <property type="evidence" value="ECO:0007669"/>
    <property type="project" value="UniProtKB-KW"/>
</dbReference>
<dbReference type="Pfam" id="PF00005">
    <property type="entry name" value="ABC_tran"/>
    <property type="match status" value="1"/>
</dbReference>
<comment type="caution">
    <text evidence="5">The sequence shown here is derived from an EMBL/GenBank/DDBJ whole genome shotgun (WGS) entry which is preliminary data.</text>
</comment>
<evidence type="ECO:0000256" key="1">
    <source>
        <dbReference type="ARBA" id="ARBA00022448"/>
    </source>
</evidence>
<reference evidence="6" key="1">
    <citation type="journal article" date="2019" name="Int. J. Syst. Evol. Microbiol.">
        <title>The Global Catalogue of Microorganisms (GCM) 10K type strain sequencing project: providing services to taxonomists for standard genome sequencing and annotation.</title>
        <authorList>
            <consortium name="The Broad Institute Genomics Platform"/>
            <consortium name="The Broad Institute Genome Sequencing Center for Infectious Disease"/>
            <person name="Wu L."/>
            <person name="Ma J."/>
        </authorList>
    </citation>
    <scope>NUCLEOTIDE SEQUENCE [LARGE SCALE GENOMIC DNA]</scope>
    <source>
        <strain evidence="6">2902at01</strain>
    </source>
</reference>
<dbReference type="Proteomes" id="UP001595868">
    <property type="component" value="Unassembled WGS sequence"/>
</dbReference>
<evidence type="ECO:0000256" key="2">
    <source>
        <dbReference type="ARBA" id="ARBA00022741"/>
    </source>
</evidence>
<name>A0ABV8KSI4_9ACTN</name>
<dbReference type="InterPro" id="IPR003439">
    <property type="entry name" value="ABC_transporter-like_ATP-bd"/>
</dbReference>
<dbReference type="SUPFAM" id="SSF52540">
    <property type="entry name" value="P-loop containing nucleoside triphosphate hydrolases"/>
    <property type="match status" value="1"/>
</dbReference>
<evidence type="ECO:0000313" key="5">
    <source>
        <dbReference type="EMBL" id="MFC4108974.1"/>
    </source>
</evidence>
<dbReference type="CDD" id="cd03219">
    <property type="entry name" value="ABC_Mj1267_LivG_branched"/>
    <property type="match status" value="1"/>
</dbReference>
<feature type="domain" description="ABC transporter" evidence="4">
    <location>
        <begin position="6"/>
        <end position="242"/>
    </location>
</feature>
<dbReference type="PROSITE" id="PS50893">
    <property type="entry name" value="ABC_TRANSPORTER_2"/>
    <property type="match status" value="1"/>
</dbReference>
<evidence type="ECO:0000259" key="4">
    <source>
        <dbReference type="PROSITE" id="PS50893"/>
    </source>
</evidence>
<dbReference type="EMBL" id="JBHSBN010000020">
    <property type="protein sequence ID" value="MFC4108974.1"/>
    <property type="molecule type" value="Genomic_DNA"/>
</dbReference>
<dbReference type="Gene3D" id="3.40.50.300">
    <property type="entry name" value="P-loop containing nucleotide triphosphate hydrolases"/>
    <property type="match status" value="1"/>
</dbReference>
<dbReference type="InterPro" id="IPR003593">
    <property type="entry name" value="AAA+_ATPase"/>
</dbReference>
<dbReference type="SMART" id="SM00382">
    <property type="entry name" value="AAA"/>
    <property type="match status" value="1"/>
</dbReference>
<gene>
    <name evidence="5" type="ORF">ACFOX0_23970</name>
</gene>
<keyword evidence="2" id="KW-0547">Nucleotide-binding</keyword>